<dbReference type="InterPro" id="IPR050087">
    <property type="entry name" value="AON_synthase_class-II"/>
</dbReference>
<evidence type="ECO:0000256" key="5">
    <source>
        <dbReference type="ARBA" id="ARBA00022898"/>
    </source>
</evidence>
<keyword evidence="4" id="KW-0808">Transferase</keyword>
<comment type="caution">
    <text evidence="8">The sequence shown here is derived from an EMBL/GenBank/DDBJ whole genome shotgun (WGS) entry which is preliminary data.</text>
</comment>
<dbReference type="SUPFAM" id="SSF53383">
    <property type="entry name" value="PLP-dependent transferases"/>
    <property type="match status" value="1"/>
</dbReference>
<evidence type="ECO:0000313" key="9">
    <source>
        <dbReference type="Proteomes" id="UP001519887"/>
    </source>
</evidence>
<dbReference type="InterPro" id="IPR001917">
    <property type="entry name" value="Aminotrans_II_pyridoxalP_BS"/>
</dbReference>
<gene>
    <name evidence="8" type="ORF">K0U00_49880</name>
</gene>
<name>A0ABS7CML1_9BACL</name>
<evidence type="ECO:0000313" key="8">
    <source>
        <dbReference type="EMBL" id="MBW7462189.1"/>
    </source>
</evidence>
<protein>
    <submittedName>
        <fullName evidence="8">Aminotransferase class I/II-fold pyridoxal phosphate-dependent enzyme</fullName>
    </submittedName>
</protein>
<evidence type="ECO:0000256" key="2">
    <source>
        <dbReference type="ARBA" id="ARBA00010008"/>
    </source>
</evidence>
<dbReference type="Pfam" id="PF00155">
    <property type="entry name" value="Aminotran_1_2"/>
    <property type="match status" value="1"/>
</dbReference>
<feature type="domain" description="Aminotransferase class I/classII large" evidence="7">
    <location>
        <begin position="3"/>
        <end position="114"/>
    </location>
</feature>
<evidence type="ECO:0000256" key="4">
    <source>
        <dbReference type="ARBA" id="ARBA00022679"/>
    </source>
</evidence>
<dbReference type="GO" id="GO:0008483">
    <property type="term" value="F:transaminase activity"/>
    <property type="evidence" value="ECO:0007669"/>
    <property type="project" value="UniProtKB-KW"/>
</dbReference>
<evidence type="ECO:0000256" key="6">
    <source>
        <dbReference type="RuleBase" id="RU003693"/>
    </source>
</evidence>
<feature type="non-terminal residue" evidence="8">
    <location>
        <position position="117"/>
    </location>
</feature>
<dbReference type="PANTHER" id="PTHR13693">
    <property type="entry name" value="CLASS II AMINOTRANSFERASE/8-AMINO-7-OXONONANOATE SYNTHASE"/>
    <property type="match status" value="1"/>
</dbReference>
<comment type="cofactor">
    <cofactor evidence="1 6">
        <name>pyridoxal 5'-phosphate</name>
        <dbReference type="ChEBI" id="CHEBI:597326"/>
    </cofactor>
</comment>
<sequence length="117" mass="12617">DKKKKLIVTDAVFSMDGDQAPLRELAAIKREYGAMLMVDEAHSGGIYGRRGEGLCHELGVQADVDVHMGTFSKAFGVYGAYVCGSRTLIRWLINKARTLIYSTALPASIVAGIAKAL</sequence>
<dbReference type="EMBL" id="JAHZIK010003670">
    <property type="protein sequence ID" value="MBW7462189.1"/>
    <property type="molecule type" value="Genomic_DNA"/>
</dbReference>
<accession>A0ABS7CML1</accession>
<organism evidence="8 9">
    <name type="scientific">Paenibacillus sepulcri</name>
    <dbReference type="NCBI Taxonomy" id="359917"/>
    <lineage>
        <taxon>Bacteria</taxon>
        <taxon>Bacillati</taxon>
        <taxon>Bacillota</taxon>
        <taxon>Bacilli</taxon>
        <taxon>Bacillales</taxon>
        <taxon>Paenibacillaceae</taxon>
        <taxon>Paenibacillus</taxon>
    </lineage>
</organism>
<proteinExistence type="inferred from homology"/>
<feature type="non-terminal residue" evidence="8">
    <location>
        <position position="1"/>
    </location>
</feature>
<keyword evidence="9" id="KW-1185">Reference proteome</keyword>
<dbReference type="InterPro" id="IPR004839">
    <property type="entry name" value="Aminotransferase_I/II_large"/>
</dbReference>
<dbReference type="PANTHER" id="PTHR13693:SF77">
    <property type="entry name" value="8-AMINO-7-OXONONANOATE SYNTHASE"/>
    <property type="match status" value="1"/>
</dbReference>
<evidence type="ECO:0000259" key="7">
    <source>
        <dbReference type="Pfam" id="PF00155"/>
    </source>
</evidence>
<evidence type="ECO:0000256" key="3">
    <source>
        <dbReference type="ARBA" id="ARBA00011738"/>
    </source>
</evidence>
<dbReference type="Gene3D" id="3.40.640.10">
    <property type="entry name" value="Type I PLP-dependent aspartate aminotransferase-like (Major domain)"/>
    <property type="match status" value="1"/>
</dbReference>
<comment type="subunit">
    <text evidence="3">Homodimer.</text>
</comment>
<dbReference type="InterPro" id="IPR015424">
    <property type="entry name" value="PyrdxlP-dep_Trfase"/>
</dbReference>
<reference evidence="8 9" key="1">
    <citation type="submission" date="2021-07" db="EMBL/GenBank/DDBJ databases">
        <title>Paenibacillus radiodurans sp. nov., isolated from the southeastern edge of Tengger Desert.</title>
        <authorList>
            <person name="Zhang G."/>
        </authorList>
    </citation>
    <scope>NUCLEOTIDE SEQUENCE [LARGE SCALE GENOMIC DNA]</scope>
    <source>
        <strain evidence="8 9">CCM 7311</strain>
    </source>
</reference>
<keyword evidence="5 6" id="KW-0663">Pyridoxal phosphate</keyword>
<dbReference type="PROSITE" id="PS00599">
    <property type="entry name" value="AA_TRANSFER_CLASS_2"/>
    <property type="match status" value="1"/>
</dbReference>
<dbReference type="Proteomes" id="UP001519887">
    <property type="component" value="Unassembled WGS sequence"/>
</dbReference>
<comment type="similarity">
    <text evidence="2">Belongs to the class-II pyridoxal-phosphate-dependent aminotransferase family. BioF subfamily.</text>
</comment>
<dbReference type="InterPro" id="IPR015421">
    <property type="entry name" value="PyrdxlP-dep_Trfase_major"/>
</dbReference>
<keyword evidence="8" id="KW-0032">Aminotransferase</keyword>
<evidence type="ECO:0000256" key="1">
    <source>
        <dbReference type="ARBA" id="ARBA00001933"/>
    </source>
</evidence>